<dbReference type="PRINTS" id="PR00834">
    <property type="entry name" value="PROTEASES2C"/>
</dbReference>
<evidence type="ECO:0000313" key="3">
    <source>
        <dbReference type="EMBL" id="GAA0446291.1"/>
    </source>
</evidence>
<accession>A0ABN0ZGJ3</accession>
<dbReference type="PANTHER" id="PTHR22939">
    <property type="entry name" value="SERINE PROTEASE FAMILY S1C HTRA-RELATED"/>
    <property type="match status" value="1"/>
</dbReference>
<dbReference type="Proteomes" id="UP001501459">
    <property type="component" value="Unassembled WGS sequence"/>
</dbReference>
<keyword evidence="1" id="KW-0378">Hydrolase</keyword>
<dbReference type="PANTHER" id="PTHR22939:SF129">
    <property type="entry name" value="SERINE PROTEASE HTRA2, MITOCHONDRIAL"/>
    <property type="match status" value="1"/>
</dbReference>
<gene>
    <name evidence="3" type="ORF">GCM10008983_25170</name>
</gene>
<protein>
    <submittedName>
        <fullName evidence="3">Trypsin-like peptidase domain-containing protein</fullName>
    </submittedName>
</protein>
<dbReference type="EMBL" id="BAAADM010000054">
    <property type="protein sequence ID" value="GAA0446291.1"/>
    <property type="molecule type" value="Genomic_DNA"/>
</dbReference>
<reference evidence="3 4" key="1">
    <citation type="journal article" date="2019" name="Int. J. Syst. Evol. Microbiol.">
        <title>The Global Catalogue of Microorganisms (GCM) 10K type strain sequencing project: providing services to taxonomists for standard genome sequencing and annotation.</title>
        <authorList>
            <consortium name="The Broad Institute Genomics Platform"/>
            <consortium name="The Broad Institute Genome Sequencing Center for Infectious Disease"/>
            <person name="Wu L."/>
            <person name="Ma J."/>
        </authorList>
    </citation>
    <scope>NUCLEOTIDE SEQUENCE [LARGE SCALE GENOMIC DNA]</scope>
    <source>
        <strain evidence="3 4">JCM 12149</strain>
    </source>
</reference>
<keyword evidence="2" id="KW-0812">Transmembrane</keyword>
<dbReference type="SUPFAM" id="SSF50494">
    <property type="entry name" value="Trypsin-like serine proteases"/>
    <property type="match status" value="1"/>
</dbReference>
<evidence type="ECO:0000256" key="2">
    <source>
        <dbReference type="SAM" id="Phobius"/>
    </source>
</evidence>
<sequence length="385" mass="42144">MKFMHKKILGPVIVSVLLAAASVFILIVIHNQYTSHNISVNNPVIRKVKTATQDLDLKSIIHTAEKSVVQIEGKHEKTTVTGSGFLFNEKGDIVTNAHVIKDADVIYVRTTNGRVYPAAVVGASSDTDIAVIRVPQLAGQPSLDINTETKAEIGDDVIALGSPHGFQNTVTLGIISGTERNFSVDGYNYEHAYQISAQITNGNSGGPLISRKSGKVIGINAVGTNDGTLGFSIPIDDVYKQLSTWANEAQNKNLTFGSTKDITDAANTQQLVNDAEYVVDYFLESISMRDYVAAYTLLGSNMQTESAYSDFRKQFIHYIDLQYSNMTSKVTDDGNVETTLSVTAEKSQNNKTKTKQETYTYVFTLGHENDQLKILQINQSPEDSE</sequence>
<dbReference type="InterPro" id="IPR009003">
    <property type="entry name" value="Peptidase_S1_PA"/>
</dbReference>
<proteinExistence type="predicted"/>
<evidence type="ECO:0000256" key="1">
    <source>
        <dbReference type="ARBA" id="ARBA00022825"/>
    </source>
</evidence>
<feature type="transmembrane region" description="Helical" evidence="2">
    <location>
        <begin position="12"/>
        <end position="33"/>
    </location>
</feature>
<comment type="caution">
    <text evidence="3">The sequence shown here is derived from an EMBL/GenBank/DDBJ whole genome shotgun (WGS) entry which is preliminary data.</text>
</comment>
<keyword evidence="2" id="KW-0472">Membrane</keyword>
<keyword evidence="1" id="KW-0720">Serine protease</keyword>
<dbReference type="InterPro" id="IPR001940">
    <property type="entry name" value="Peptidase_S1C"/>
</dbReference>
<evidence type="ECO:0000313" key="4">
    <source>
        <dbReference type="Proteomes" id="UP001501459"/>
    </source>
</evidence>
<keyword evidence="1" id="KW-0645">Protease</keyword>
<name>A0ABN0ZGJ3_9BACI</name>
<keyword evidence="4" id="KW-1185">Reference proteome</keyword>
<keyword evidence="2" id="KW-1133">Transmembrane helix</keyword>
<dbReference type="Gene3D" id="2.40.10.120">
    <property type="match status" value="1"/>
</dbReference>
<dbReference type="Pfam" id="PF13365">
    <property type="entry name" value="Trypsin_2"/>
    <property type="match status" value="1"/>
</dbReference>
<organism evidence="3 4">
    <name type="scientific">Lentibacillus halophilus</name>
    <dbReference type="NCBI Taxonomy" id="295065"/>
    <lineage>
        <taxon>Bacteria</taxon>
        <taxon>Bacillati</taxon>
        <taxon>Bacillota</taxon>
        <taxon>Bacilli</taxon>
        <taxon>Bacillales</taxon>
        <taxon>Bacillaceae</taxon>
        <taxon>Lentibacillus</taxon>
    </lineage>
</organism>